<evidence type="ECO:0000313" key="11">
    <source>
        <dbReference type="Proteomes" id="UP000253506"/>
    </source>
</evidence>
<comment type="catalytic activity">
    <reaction evidence="1 9">
        <text>a myo-inositol phosphate + H2O = myo-inositol + phosphate</text>
        <dbReference type="Rhea" id="RHEA:24056"/>
        <dbReference type="ChEBI" id="CHEBI:15377"/>
        <dbReference type="ChEBI" id="CHEBI:17268"/>
        <dbReference type="ChEBI" id="CHEBI:43474"/>
        <dbReference type="ChEBI" id="CHEBI:84139"/>
        <dbReference type="EC" id="3.1.3.25"/>
    </reaction>
</comment>
<feature type="binding site" evidence="8">
    <location>
        <position position="65"/>
    </location>
    <ligand>
        <name>Mg(2+)</name>
        <dbReference type="ChEBI" id="CHEBI:18420"/>
        <label>1</label>
        <note>catalytic</note>
    </ligand>
</feature>
<comment type="caution">
    <text evidence="10">The sequence shown here is derived from an EMBL/GenBank/DDBJ whole genome shotgun (WGS) entry which is preliminary data.</text>
</comment>
<keyword evidence="5 9" id="KW-0378">Hydrolase</keyword>
<evidence type="ECO:0000256" key="3">
    <source>
        <dbReference type="ARBA" id="ARBA00009759"/>
    </source>
</evidence>
<dbReference type="SUPFAM" id="SSF56655">
    <property type="entry name" value="Carbohydrate phosphatase"/>
    <property type="match status" value="1"/>
</dbReference>
<feature type="binding site" evidence="8">
    <location>
        <position position="84"/>
    </location>
    <ligand>
        <name>Mg(2+)</name>
        <dbReference type="ChEBI" id="CHEBI:18420"/>
        <label>1</label>
        <note>catalytic</note>
    </ligand>
</feature>
<keyword evidence="6" id="KW-0889">Transcription antitermination</keyword>
<evidence type="ECO:0000313" key="10">
    <source>
        <dbReference type="EMBL" id="RCW96461.1"/>
    </source>
</evidence>
<evidence type="ECO:0000256" key="7">
    <source>
        <dbReference type="ARBA" id="ARBA00022842"/>
    </source>
</evidence>
<dbReference type="GO" id="GO:0046872">
    <property type="term" value="F:metal ion binding"/>
    <property type="evidence" value="ECO:0007669"/>
    <property type="project" value="UniProtKB-KW"/>
</dbReference>
<dbReference type="GO" id="GO:0031564">
    <property type="term" value="P:transcription antitermination"/>
    <property type="evidence" value="ECO:0007669"/>
    <property type="project" value="UniProtKB-KW"/>
</dbReference>
<comment type="similarity">
    <text evidence="3 9">Belongs to the inositol monophosphatase superfamily.</text>
</comment>
<gene>
    <name evidence="10" type="ORF">DFP77_13414</name>
</gene>
<reference evidence="10 11" key="1">
    <citation type="submission" date="2018-07" db="EMBL/GenBank/DDBJ databases">
        <title>Genomic Encyclopedia of Type Strains, Phase III (KMG-III): the genomes of soil and plant-associated and newly described type strains.</title>
        <authorList>
            <person name="Whitman W."/>
        </authorList>
    </citation>
    <scope>NUCLEOTIDE SEQUENCE [LARGE SCALE GENOMIC DNA]</scope>
    <source>
        <strain evidence="10 11">CECT 7731</strain>
    </source>
</reference>
<keyword evidence="6" id="KW-0804">Transcription</keyword>
<evidence type="ECO:0000256" key="5">
    <source>
        <dbReference type="ARBA" id="ARBA00022801"/>
    </source>
</evidence>
<evidence type="ECO:0000256" key="1">
    <source>
        <dbReference type="ARBA" id="ARBA00001033"/>
    </source>
</evidence>
<evidence type="ECO:0000256" key="8">
    <source>
        <dbReference type="PIRSR" id="PIRSR600760-2"/>
    </source>
</evidence>
<feature type="binding site" evidence="8">
    <location>
        <position position="87"/>
    </location>
    <ligand>
        <name>Mg(2+)</name>
        <dbReference type="ChEBI" id="CHEBI:18420"/>
        <label>1</label>
        <note>catalytic</note>
    </ligand>
</feature>
<keyword evidence="6" id="KW-0805">Transcription regulation</keyword>
<dbReference type="EMBL" id="QPJQ01000034">
    <property type="protein sequence ID" value="RCW96461.1"/>
    <property type="molecule type" value="Genomic_DNA"/>
</dbReference>
<evidence type="ECO:0000256" key="6">
    <source>
        <dbReference type="ARBA" id="ARBA00022814"/>
    </source>
</evidence>
<comment type="cofactor">
    <cofactor evidence="2 8 9">
        <name>Mg(2+)</name>
        <dbReference type="ChEBI" id="CHEBI:18420"/>
    </cofactor>
</comment>
<evidence type="ECO:0000256" key="9">
    <source>
        <dbReference type="RuleBase" id="RU364068"/>
    </source>
</evidence>
<organism evidence="10 11">
    <name type="scientific">Marinomonas foliarum</name>
    <dbReference type="NCBI Taxonomy" id="491950"/>
    <lineage>
        <taxon>Bacteria</taxon>
        <taxon>Pseudomonadati</taxon>
        <taxon>Pseudomonadota</taxon>
        <taxon>Gammaproteobacteria</taxon>
        <taxon>Oceanospirillales</taxon>
        <taxon>Oceanospirillaceae</taxon>
        <taxon>Marinomonas</taxon>
    </lineage>
</organism>
<dbReference type="RefSeq" id="WP_114413157.1">
    <property type="nucleotide sequence ID" value="NZ_QPJQ01000034.1"/>
</dbReference>
<dbReference type="GO" id="GO:0007165">
    <property type="term" value="P:signal transduction"/>
    <property type="evidence" value="ECO:0007669"/>
    <property type="project" value="TreeGrafter"/>
</dbReference>
<dbReference type="Pfam" id="PF00459">
    <property type="entry name" value="Inositol_P"/>
    <property type="match status" value="1"/>
</dbReference>
<dbReference type="InterPro" id="IPR000760">
    <property type="entry name" value="Inositol_monophosphatase-like"/>
</dbReference>
<accession>A0A368ZNZ1</accession>
<name>A0A368ZNZ1_9GAMM</name>
<keyword evidence="4 8" id="KW-0479">Metal-binding</keyword>
<proteinExistence type="inferred from homology"/>
<dbReference type="Gene3D" id="3.40.190.80">
    <property type="match status" value="1"/>
</dbReference>
<dbReference type="Proteomes" id="UP000253506">
    <property type="component" value="Unassembled WGS sequence"/>
</dbReference>
<feature type="binding site" evidence="8">
    <location>
        <position position="86"/>
    </location>
    <ligand>
        <name>Mg(2+)</name>
        <dbReference type="ChEBI" id="CHEBI:18420"/>
        <label>1</label>
        <note>catalytic</note>
    </ligand>
</feature>
<dbReference type="PANTHER" id="PTHR20854:SF4">
    <property type="entry name" value="INOSITOL-1-MONOPHOSPHATASE-RELATED"/>
    <property type="match status" value="1"/>
</dbReference>
<dbReference type="CDD" id="cd01639">
    <property type="entry name" value="IMPase"/>
    <property type="match status" value="1"/>
</dbReference>
<sequence>MQDSYQILETAIRAAGKRAQSLRQSGLSVTTKSRQDFVSQADVAVEAELKEVIRGLFPDDGFLGEESGLVQASTPENSGVWVIDPIDGTTNYLQGMDYWCVSVAYVKHNETQMGFVYAPDREEFFIAKKGQGAYLNGVQLTIHEPKKGQALLGLGRSNRRPVQEYCDLILMLDKQNIEYRRFGAGALMLAHVSSGLVHGYFESHLNSWDALAGLLLIEEAGGQVTDFLKNDGLLNGNQVWAASPQLWQDLSPLLSS</sequence>
<keyword evidence="7 8" id="KW-0460">Magnesium</keyword>
<dbReference type="Gene3D" id="3.30.540.10">
    <property type="entry name" value="Fructose-1,6-Bisphosphatase, subunit A, domain 1"/>
    <property type="match status" value="1"/>
</dbReference>
<dbReference type="OrthoDB" id="9785695at2"/>
<protein>
    <recommendedName>
        <fullName evidence="9">Inositol-1-monophosphatase</fullName>
        <ecNumber evidence="9">3.1.3.25</ecNumber>
    </recommendedName>
</protein>
<dbReference type="GO" id="GO:0008934">
    <property type="term" value="F:inositol monophosphate 1-phosphatase activity"/>
    <property type="evidence" value="ECO:0007669"/>
    <property type="project" value="InterPro"/>
</dbReference>
<dbReference type="AlphaFoldDB" id="A0A368ZNZ1"/>
<dbReference type="EC" id="3.1.3.25" evidence="9"/>
<dbReference type="PANTHER" id="PTHR20854">
    <property type="entry name" value="INOSITOL MONOPHOSPHATASE"/>
    <property type="match status" value="1"/>
</dbReference>
<feature type="binding site" evidence="8">
    <location>
        <position position="209"/>
    </location>
    <ligand>
        <name>Mg(2+)</name>
        <dbReference type="ChEBI" id="CHEBI:18420"/>
        <label>1</label>
        <note>catalytic</note>
    </ligand>
</feature>
<dbReference type="GO" id="GO:0006020">
    <property type="term" value="P:inositol metabolic process"/>
    <property type="evidence" value="ECO:0007669"/>
    <property type="project" value="TreeGrafter"/>
</dbReference>
<dbReference type="FunFam" id="3.30.540.10:FF:000003">
    <property type="entry name" value="Inositol-1-monophosphatase"/>
    <property type="match status" value="1"/>
</dbReference>
<evidence type="ECO:0000256" key="2">
    <source>
        <dbReference type="ARBA" id="ARBA00001946"/>
    </source>
</evidence>
<dbReference type="PRINTS" id="PR00377">
    <property type="entry name" value="IMPHPHTASES"/>
</dbReference>
<evidence type="ECO:0000256" key="4">
    <source>
        <dbReference type="ARBA" id="ARBA00022723"/>
    </source>
</evidence>
<dbReference type="InterPro" id="IPR033942">
    <property type="entry name" value="IMPase"/>
</dbReference>